<dbReference type="EC" id="2.7.13.3" evidence="2"/>
<evidence type="ECO:0000256" key="3">
    <source>
        <dbReference type="ARBA" id="ARBA00022553"/>
    </source>
</evidence>
<organism evidence="9 10">
    <name type="scientific">Aliikangiella marina</name>
    <dbReference type="NCBI Taxonomy" id="1712262"/>
    <lineage>
        <taxon>Bacteria</taxon>
        <taxon>Pseudomonadati</taxon>
        <taxon>Pseudomonadota</taxon>
        <taxon>Gammaproteobacteria</taxon>
        <taxon>Oceanospirillales</taxon>
        <taxon>Pleioneaceae</taxon>
        <taxon>Aliikangiella</taxon>
    </lineage>
</organism>
<dbReference type="SUPFAM" id="SSF55874">
    <property type="entry name" value="ATPase domain of HSP90 chaperone/DNA topoisomerase II/histidine kinase"/>
    <property type="match status" value="1"/>
</dbReference>
<keyword evidence="7" id="KW-0812">Transmembrane</keyword>
<feature type="transmembrane region" description="Helical" evidence="7">
    <location>
        <begin position="15"/>
        <end position="36"/>
    </location>
</feature>
<feature type="domain" description="Histidine kinase" evidence="8">
    <location>
        <begin position="296"/>
        <end position="514"/>
    </location>
</feature>
<proteinExistence type="predicted"/>
<dbReference type="FunFam" id="3.30.565.10:FF:000010">
    <property type="entry name" value="Sensor histidine kinase RcsC"/>
    <property type="match status" value="1"/>
</dbReference>
<comment type="caution">
    <text evidence="9">The sequence shown here is derived from an EMBL/GenBank/DDBJ whole genome shotgun (WGS) entry which is preliminary data.</text>
</comment>
<keyword evidence="3" id="KW-0597">Phosphoprotein</keyword>
<dbReference type="Pfam" id="PF02518">
    <property type="entry name" value="HATPase_c"/>
    <property type="match status" value="1"/>
</dbReference>
<dbReference type="EMBL" id="VIKR01000001">
    <property type="protein sequence ID" value="TQV77055.1"/>
    <property type="molecule type" value="Genomic_DNA"/>
</dbReference>
<keyword evidence="10" id="KW-1185">Reference proteome</keyword>
<dbReference type="PANTHER" id="PTHR43711:SF26">
    <property type="entry name" value="SENSOR HISTIDINE KINASE RCSC"/>
    <property type="match status" value="1"/>
</dbReference>
<evidence type="ECO:0000313" key="9">
    <source>
        <dbReference type="EMBL" id="TQV77055.1"/>
    </source>
</evidence>
<dbReference type="GO" id="GO:0000155">
    <property type="term" value="F:phosphorelay sensor kinase activity"/>
    <property type="evidence" value="ECO:0007669"/>
    <property type="project" value="InterPro"/>
</dbReference>
<keyword evidence="7" id="KW-1133">Transmembrane helix</keyword>
<dbReference type="PRINTS" id="PR00344">
    <property type="entry name" value="BCTRLSENSOR"/>
</dbReference>
<sequence>MRFNSRQSATLRSQLISYFVVSVVFVTVSASIVTAWQTSEQIKSSTIALAKQLTENLADQAVLALLTGSEANAEEATLNALAFNSVDSVTFVTESGGLLATSAQMGRIQSIVQSLVAPTSVQLAIESESYWFFSAPVYFIDDEFDSDTVEPDQEQLERQFLGFVLVEYNKNELAQIQQSIFVNNILIGGIAGLLSAFLMRFIINRLTKPLTLLSETMKSARDSGMHNQAKVFGALEVKRMAQVYNELMLKLKAQNLELKSYQNTLESEVEVRTQELKIARDTALTANRLKSEFLANMSHELRTPIQSIIGYTDLVREELELECMDDLASDLSKSMRSAASLLELINNILDMSKIESGKMDLYVQEVDMYRLVDETMETILPMAKGNKNTIIVEKDQLADRLFVDGLKIKQIFLNLLSNASKFTKNGEIVFSLRSDGKRFEFSVSDTGVGIPQSQLAYIFEPFTQVDGSQTRKYEGTGLGMAITKSFCELMGGEVNVVSQVGVGSKFEVSIPLDVKEVN</sequence>
<evidence type="ECO:0000256" key="6">
    <source>
        <dbReference type="ARBA" id="ARBA00023012"/>
    </source>
</evidence>
<dbReference type="SMART" id="SM00387">
    <property type="entry name" value="HATPase_c"/>
    <property type="match status" value="1"/>
</dbReference>
<reference evidence="9 10" key="1">
    <citation type="submission" date="2019-06" db="EMBL/GenBank/DDBJ databases">
        <title>Draft genome of Aliikangiella marina GYP-15.</title>
        <authorList>
            <person name="Wang G."/>
        </authorList>
    </citation>
    <scope>NUCLEOTIDE SEQUENCE [LARGE SCALE GENOMIC DNA]</scope>
    <source>
        <strain evidence="9 10">GYP-15</strain>
    </source>
</reference>
<feature type="transmembrane region" description="Helical" evidence="7">
    <location>
        <begin position="180"/>
        <end position="203"/>
    </location>
</feature>
<evidence type="ECO:0000259" key="8">
    <source>
        <dbReference type="PROSITE" id="PS50109"/>
    </source>
</evidence>
<dbReference type="InterPro" id="IPR050736">
    <property type="entry name" value="Sensor_HK_Regulatory"/>
</dbReference>
<evidence type="ECO:0000313" key="10">
    <source>
        <dbReference type="Proteomes" id="UP000317839"/>
    </source>
</evidence>
<dbReference type="CDD" id="cd00082">
    <property type="entry name" value="HisKA"/>
    <property type="match status" value="1"/>
</dbReference>
<dbReference type="InterPro" id="IPR036097">
    <property type="entry name" value="HisK_dim/P_sf"/>
</dbReference>
<name>A0A545TIK9_9GAMM</name>
<dbReference type="OrthoDB" id="6724607at2"/>
<keyword evidence="7" id="KW-0472">Membrane</keyword>
<dbReference type="CDD" id="cd16922">
    <property type="entry name" value="HATPase_EvgS-ArcB-TorS-like"/>
    <property type="match status" value="1"/>
</dbReference>
<dbReference type="InterPro" id="IPR005467">
    <property type="entry name" value="His_kinase_dom"/>
</dbReference>
<accession>A0A545TIK9</accession>
<dbReference type="PROSITE" id="PS50109">
    <property type="entry name" value="HIS_KIN"/>
    <property type="match status" value="1"/>
</dbReference>
<dbReference type="SUPFAM" id="SSF47384">
    <property type="entry name" value="Homodimeric domain of signal transducing histidine kinase"/>
    <property type="match status" value="1"/>
</dbReference>
<protein>
    <recommendedName>
        <fullName evidence="2">histidine kinase</fullName>
        <ecNumber evidence="2">2.7.13.3</ecNumber>
    </recommendedName>
</protein>
<dbReference type="Gene3D" id="3.30.565.10">
    <property type="entry name" value="Histidine kinase-like ATPase, C-terminal domain"/>
    <property type="match status" value="1"/>
</dbReference>
<dbReference type="AlphaFoldDB" id="A0A545TIK9"/>
<dbReference type="InterPro" id="IPR036890">
    <property type="entry name" value="HATPase_C_sf"/>
</dbReference>
<dbReference type="RefSeq" id="WP_142888415.1">
    <property type="nucleotide sequence ID" value="NZ_VIKR01000001.1"/>
</dbReference>
<evidence type="ECO:0000256" key="4">
    <source>
        <dbReference type="ARBA" id="ARBA00022679"/>
    </source>
</evidence>
<dbReference type="Pfam" id="PF00512">
    <property type="entry name" value="HisKA"/>
    <property type="match status" value="1"/>
</dbReference>
<evidence type="ECO:0000256" key="1">
    <source>
        <dbReference type="ARBA" id="ARBA00000085"/>
    </source>
</evidence>
<evidence type="ECO:0000256" key="7">
    <source>
        <dbReference type="SAM" id="Phobius"/>
    </source>
</evidence>
<keyword evidence="5" id="KW-0418">Kinase</keyword>
<keyword evidence="4" id="KW-0808">Transferase</keyword>
<gene>
    <name evidence="9" type="ORF">FLL45_03630</name>
</gene>
<dbReference type="Proteomes" id="UP000317839">
    <property type="component" value="Unassembled WGS sequence"/>
</dbReference>
<dbReference type="PANTHER" id="PTHR43711">
    <property type="entry name" value="TWO-COMPONENT HISTIDINE KINASE"/>
    <property type="match status" value="1"/>
</dbReference>
<evidence type="ECO:0000256" key="5">
    <source>
        <dbReference type="ARBA" id="ARBA00022777"/>
    </source>
</evidence>
<dbReference type="InterPro" id="IPR003594">
    <property type="entry name" value="HATPase_dom"/>
</dbReference>
<dbReference type="InterPro" id="IPR004358">
    <property type="entry name" value="Sig_transdc_His_kin-like_C"/>
</dbReference>
<dbReference type="Gene3D" id="6.10.340.10">
    <property type="match status" value="1"/>
</dbReference>
<dbReference type="SMART" id="SM00388">
    <property type="entry name" value="HisKA"/>
    <property type="match status" value="1"/>
</dbReference>
<dbReference type="Gene3D" id="1.10.287.130">
    <property type="match status" value="1"/>
</dbReference>
<dbReference type="InterPro" id="IPR003661">
    <property type="entry name" value="HisK_dim/P_dom"/>
</dbReference>
<keyword evidence="6" id="KW-0902">Two-component regulatory system</keyword>
<comment type="catalytic activity">
    <reaction evidence="1">
        <text>ATP + protein L-histidine = ADP + protein N-phospho-L-histidine.</text>
        <dbReference type="EC" id="2.7.13.3"/>
    </reaction>
</comment>
<evidence type="ECO:0000256" key="2">
    <source>
        <dbReference type="ARBA" id="ARBA00012438"/>
    </source>
</evidence>